<evidence type="ECO:0000256" key="1">
    <source>
        <dbReference type="ARBA" id="ARBA00001970"/>
    </source>
</evidence>
<feature type="transmembrane region" description="Helical" evidence="12">
    <location>
        <begin position="395"/>
        <end position="413"/>
    </location>
</feature>
<feature type="domain" description="Cytochrome b561" evidence="15">
    <location>
        <begin position="352"/>
        <end position="554"/>
    </location>
</feature>
<feature type="signal peptide" evidence="13">
    <location>
        <begin position="1"/>
        <end position="24"/>
    </location>
</feature>
<dbReference type="GO" id="GO:0016020">
    <property type="term" value="C:membrane"/>
    <property type="evidence" value="ECO:0007669"/>
    <property type="project" value="UniProtKB-SubCell"/>
</dbReference>
<keyword evidence="7" id="KW-0249">Electron transport</keyword>
<keyword evidence="8 12" id="KW-1133">Transmembrane helix</keyword>
<evidence type="ECO:0000256" key="9">
    <source>
        <dbReference type="ARBA" id="ARBA00023136"/>
    </source>
</evidence>
<evidence type="ECO:0000256" key="4">
    <source>
        <dbReference type="ARBA" id="ARBA00022692"/>
    </source>
</evidence>
<feature type="region of interest" description="Disordered" evidence="11">
    <location>
        <begin position="192"/>
        <end position="211"/>
    </location>
</feature>
<evidence type="ECO:0000256" key="11">
    <source>
        <dbReference type="SAM" id="MobiDB-lite"/>
    </source>
</evidence>
<dbReference type="Proteomes" id="UP000594638">
    <property type="component" value="Unassembled WGS sequence"/>
</dbReference>
<dbReference type="InterPro" id="IPR045265">
    <property type="entry name" value="AIR12_DOMON"/>
</dbReference>
<dbReference type="SMART" id="SM00665">
    <property type="entry name" value="B561"/>
    <property type="match status" value="1"/>
</dbReference>
<feature type="transmembrane region" description="Helical" evidence="12">
    <location>
        <begin position="530"/>
        <end position="554"/>
    </location>
</feature>
<keyword evidence="17" id="KW-1185">Reference proteome</keyword>
<evidence type="ECO:0000256" key="13">
    <source>
        <dbReference type="SAM" id="SignalP"/>
    </source>
</evidence>
<comment type="function">
    <text evidence="10">May act as a catecholamine-responsive trans-membrane electron transporter.</text>
</comment>
<proteinExistence type="predicted"/>
<evidence type="ECO:0000256" key="10">
    <source>
        <dbReference type="ARBA" id="ARBA00053871"/>
    </source>
</evidence>
<gene>
    <name evidence="16" type="ORF">OLEA9_A073718</name>
</gene>
<evidence type="ECO:0000256" key="2">
    <source>
        <dbReference type="ARBA" id="ARBA00004141"/>
    </source>
</evidence>
<dbReference type="GO" id="GO:0046872">
    <property type="term" value="F:metal ion binding"/>
    <property type="evidence" value="ECO:0007669"/>
    <property type="project" value="UniProtKB-KW"/>
</dbReference>
<feature type="chain" id="PRO_5035868589" evidence="13">
    <location>
        <begin position="25"/>
        <end position="583"/>
    </location>
</feature>
<protein>
    <submittedName>
        <fullName evidence="16">Cytochrome b561 and DOMON domain-containing At5g47530-like</fullName>
    </submittedName>
</protein>
<reference evidence="16 17" key="1">
    <citation type="submission" date="2019-12" db="EMBL/GenBank/DDBJ databases">
        <authorList>
            <person name="Alioto T."/>
            <person name="Alioto T."/>
            <person name="Gomez Garrido J."/>
        </authorList>
    </citation>
    <scope>NUCLEOTIDE SEQUENCE [LARGE SCALE GENOMIC DNA]</scope>
</reference>
<keyword evidence="5" id="KW-0479">Metal-binding</keyword>
<feature type="compositionally biased region" description="Basic and acidic residues" evidence="11">
    <location>
        <begin position="194"/>
        <end position="204"/>
    </location>
</feature>
<dbReference type="Pfam" id="PF04526">
    <property type="entry name" value="DUF568"/>
    <property type="match status" value="2"/>
</dbReference>
<keyword evidence="4 12" id="KW-0812">Transmembrane</keyword>
<dbReference type="AlphaFoldDB" id="A0A8S0QLI6"/>
<dbReference type="Gene3D" id="1.20.120.1770">
    <property type="match status" value="1"/>
</dbReference>
<comment type="cofactor">
    <cofactor evidence="1">
        <name>heme b</name>
        <dbReference type="ChEBI" id="CHEBI:60344"/>
    </cofactor>
</comment>
<dbReference type="PANTHER" id="PTHR23130:SF223">
    <property type="entry name" value="CYTOCHROME B561 AND DOMON DOMAIN-CONTAINING PROTEIN"/>
    <property type="match status" value="1"/>
</dbReference>
<evidence type="ECO:0000256" key="7">
    <source>
        <dbReference type="ARBA" id="ARBA00022982"/>
    </source>
</evidence>
<comment type="subcellular location">
    <subcellularLocation>
        <location evidence="2">Membrane</location>
        <topology evidence="2">Multi-pass membrane protein</topology>
    </subcellularLocation>
</comment>
<feature type="transmembrane region" description="Helical" evidence="12">
    <location>
        <begin position="495"/>
        <end position="515"/>
    </location>
</feature>
<dbReference type="FunFam" id="1.20.120.1770:FF:000007">
    <property type="entry name" value="Cytochrome b561 and DOMON domain-containing protein"/>
    <property type="match status" value="1"/>
</dbReference>
<dbReference type="PROSITE" id="PS50836">
    <property type="entry name" value="DOMON"/>
    <property type="match status" value="2"/>
</dbReference>
<dbReference type="PROSITE" id="PS50939">
    <property type="entry name" value="CYTOCHROME_B561"/>
    <property type="match status" value="1"/>
</dbReference>
<comment type="caution">
    <text evidence="16">The sequence shown here is derived from an EMBL/GenBank/DDBJ whole genome shotgun (WGS) entry which is preliminary data.</text>
</comment>
<keyword evidence="3" id="KW-0813">Transport</keyword>
<evidence type="ECO:0000313" key="17">
    <source>
        <dbReference type="Proteomes" id="UP000594638"/>
    </source>
</evidence>
<evidence type="ECO:0000259" key="14">
    <source>
        <dbReference type="PROSITE" id="PS50836"/>
    </source>
</evidence>
<evidence type="ECO:0000256" key="5">
    <source>
        <dbReference type="ARBA" id="ARBA00022723"/>
    </source>
</evidence>
<evidence type="ECO:0000259" key="15">
    <source>
        <dbReference type="PROSITE" id="PS50939"/>
    </source>
</evidence>
<evidence type="ECO:0000256" key="3">
    <source>
        <dbReference type="ARBA" id="ARBA00022448"/>
    </source>
</evidence>
<organism evidence="16 17">
    <name type="scientific">Olea europaea subsp. europaea</name>
    <dbReference type="NCBI Taxonomy" id="158383"/>
    <lineage>
        <taxon>Eukaryota</taxon>
        <taxon>Viridiplantae</taxon>
        <taxon>Streptophyta</taxon>
        <taxon>Embryophyta</taxon>
        <taxon>Tracheophyta</taxon>
        <taxon>Spermatophyta</taxon>
        <taxon>Magnoliopsida</taxon>
        <taxon>eudicotyledons</taxon>
        <taxon>Gunneridae</taxon>
        <taxon>Pentapetalae</taxon>
        <taxon>asterids</taxon>
        <taxon>lamiids</taxon>
        <taxon>Lamiales</taxon>
        <taxon>Oleaceae</taxon>
        <taxon>Oleeae</taxon>
        <taxon>Olea</taxon>
    </lineage>
</organism>
<dbReference type="CDD" id="cd08760">
    <property type="entry name" value="Cyt_b561_FRRS1_like"/>
    <property type="match status" value="1"/>
</dbReference>
<name>A0A8S0QLI6_OLEEU</name>
<keyword evidence="6 13" id="KW-0732">Signal</keyword>
<evidence type="ECO:0000256" key="8">
    <source>
        <dbReference type="ARBA" id="ARBA00022989"/>
    </source>
</evidence>
<dbReference type="EMBL" id="CACTIH010001878">
    <property type="protein sequence ID" value="CAA2967209.1"/>
    <property type="molecule type" value="Genomic_DNA"/>
</dbReference>
<sequence length="583" mass="64010">MDKFVKTVLFSCLLISLFASSSYAQNCSEYRFSNNNLYTTCNSLPVLNSSLHWSYHQSNHSVDIAYRHTGVTSSDWVAWSLNLGSGRMLGAQALVAFRNSSGIVRAYTAPVEDYNTQLREGRLSFNVSNISAEFNNNQMVIYATIELPRGRTNFTQVWQNGRVSGDTPAIHATTGDNIRSFGTIDFVSGLTSDTGRDGGGDGGRDGGGSPQSCSEYRFSNNLYSSCNNLPVLNSFLHWSYHQSNHSIDIAYRHTGITSSAWVAWSLNLGSGRMLGAQSLVAFRNSSGLVRAYTAPVEDYNTQLREGPLSFNVPRISAEFTNNQMVIYASIELPRGRTSFTQVWQNGPVSGDAPRIHATTGDNVRSSGTIDFVSGMTSDTGGAGGGSQQRKRNVHGVLNVVSWGILMPVGAMAARYLKVFKAANPAWFYLHIACQVSGYAVGVAGWGTGLKLGSDSPGIRHDTHRNIGITMFALATLQVFALLLRPKPDHKFRFYWNIYHYAVGYTVIILSIVNIFEGFDILDPEKKWKRAYIGVLIFLGATSALLEAFTWYVVLKRKRENDADKFAHAGNGTNGYSGRSPRAV</sequence>
<dbReference type="Gramene" id="OE9A073718T1">
    <property type="protein sequence ID" value="OE9A073718C1"/>
    <property type="gene ID" value="OE9A073718"/>
</dbReference>
<dbReference type="InterPro" id="IPR005018">
    <property type="entry name" value="DOMON_domain"/>
</dbReference>
<dbReference type="Pfam" id="PF03188">
    <property type="entry name" value="Cytochrom_B561"/>
    <property type="match status" value="1"/>
</dbReference>
<dbReference type="PANTHER" id="PTHR23130">
    <property type="entry name" value="CYTOCHROME B561 AND DOMON DOMAIN-CONTAINING PROTEIN"/>
    <property type="match status" value="1"/>
</dbReference>
<keyword evidence="9 12" id="KW-0472">Membrane</keyword>
<feature type="transmembrane region" description="Helical" evidence="12">
    <location>
        <begin position="425"/>
        <end position="446"/>
    </location>
</feature>
<evidence type="ECO:0000256" key="6">
    <source>
        <dbReference type="ARBA" id="ARBA00022729"/>
    </source>
</evidence>
<evidence type="ECO:0000313" key="16">
    <source>
        <dbReference type="EMBL" id="CAA2967209.1"/>
    </source>
</evidence>
<feature type="domain" description="DOMON" evidence="14">
    <location>
        <begin position="47"/>
        <end position="161"/>
    </location>
</feature>
<accession>A0A8S0QLI6</accession>
<feature type="transmembrane region" description="Helical" evidence="12">
    <location>
        <begin position="466"/>
        <end position="483"/>
    </location>
</feature>
<feature type="domain" description="DOMON" evidence="14">
    <location>
        <begin position="232"/>
        <end position="346"/>
    </location>
</feature>
<dbReference type="OrthoDB" id="2419613at2759"/>
<evidence type="ECO:0000256" key="12">
    <source>
        <dbReference type="SAM" id="Phobius"/>
    </source>
</evidence>
<dbReference type="CDD" id="cd09629">
    <property type="entry name" value="DOMON_CIL1_like"/>
    <property type="match status" value="2"/>
</dbReference>
<dbReference type="InterPro" id="IPR006593">
    <property type="entry name" value="Cyt_b561/ferric_Rdtase_TM"/>
</dbReference>